<dbReference type="Proteomes" id="UP000828048">
    <property type="component" value="Chromosome 9"/>
</dbReference>
<evidence type="ECO:0000313" key="2">
    <source>
        <dbReference type="Proteomes" id="UP000828048"/>
    </source>
</evidence>
<keyword evidence="2" id="KW-1185">Reference proteome</keyword>
<evidence type="ECO:0000313" key="1">
    <source>
        <dbReference type="EMBL" id="KAH7865115.1"/>
    </source>
</evidence>
<reference evidence="1 2" key="1">
    <citation type="journal article" date="2021" name="Hortic Res">
        <title>High-quality reference genome and annotation aids understanding of berry development for evergreen blueberry (Vaccinium darrowii).</title>
        <authorList>
            <person name="Yu J."/>
            <person name="Hulse-Kemp A.M."/>
            <person name="Babiker E."/>
            <person name="Staton M."/>
        </authorList>
    </citation>
    <scope>NUCLEOTIDE SEQUENCE [LARGE SCALE GENOMIC DNA]</scope>
    <source>
        <strain evidence="2">cv. NJ 8807/NJ 8810</strain>
        <tissue evidence="1">Young leaf</tissue>
    </source>
</reference>
<proteinExistence type="predicted"/>
<gene>
    <name evidence="1" type="ORF">Vadar_002443</name>
</gene>
<sequence>MANRKSDQTHEKPPNPHHHITAATGPRTVLFGKYEMGRLLGQGTFAKVYYAKNLVTSESVAVKAINKDQVKKEGLMDKIKTEISVMRVVRHPNVVELKEVLATKQRVYFVMEYVKGGELFAKVAKGRLKEDLARKYFQQLISAVDFCHSRGVSHRDLKPENLLLDEQENLKVSDFGLSSLPEQLRNDGLLHTQCGTPAYVAPEVLRKKGYDGAKADIWSCGVILYALLAGFLPFQDENLMNMYRKVFKADFEFPPWFSSESKRLISKILVADPQKRISIAAIMRVPWFQKGFTRPNAFSIEESSIDHAFDLKFEDKIQEIEMVRSKSTPPFYNAFEFITSMSSGFDLSSLFERERKSGTMFTSKSSASSIVANIKALAKKLNFKIVGEKEFVVKMQGNSEGRMGKLAVTAEVFEVAPEVAVVEFSKSAGDTLEYRKFCEEEIRPALQDIVWSWQGVRTGGWDGMEVVAPQCGPFGKLSCHQHLVGACMS</sequence>
<comment type="caution">
    <text evidence="1">The sequence shown here is derived from an EMBL/GenBank/DDBJ whole genome shotgun (WGS) entry which is preliminary data.</text>
</comment>
<accession>A0ACB7ZJ22</accession>
<name>A0ACB7ZJ22_9ERIC</name>
<dbReference type="EMBL" id="CM037159">
    <property type="protein sequence ID" value="KAH7865115.1"/>
    <property type="molecule type" value="Genomic_DNA"/>
</dbReference>
<protein>
    <submittedName>
        <fullName evidence="1">Uncharacterized protein</fullName>
    </submittedName>
</protein>
<organism evidence="1 2">
    <name type="scientific">Vaccinium darrowii</name>
    <dbReference type="NCBI Taxonomy" id="229202"/>
    <lineage>
        <taxon>Eukaryota</taxon>
        <taxon>Viridiplantae</taxon>
        <taxon>Streptophyta</taxon>
        <taxon>Embryophyta</taxon>
        <taxon>Tracheophyta</taxon>
        <taxon>Spermatophyta</taxon>
        <taxon>Magnoliopsida</taxon>
        <taxon>eudicotyledons</taxon>
        <taxon>Gunneridae</taxon>
        <taxon>Pentapetalae</taxon>
        <taxon>asterids</taxon>
        <taxon>Ericales</taxon>
        <taxon>Ericaceae</taxon>
        <taxon>Vaccinioideae</taxon>
        <taxon>Vaccinieae</taxon>
        <taxon>Vaccinium</taxon>
    </lineage>
</organism>